<dbReference type="RefSeq" id="WP_013040642.1">
    <property type="nucleotide sequence ID" value="NC_014006.1"/>
</dbReference>
<evidence type="ECO:0000256" key="3">
    <source>
        <dbReference type="SAM" id="Phobius"/>
    </source>
</evidence>
<protein>
    <recommendedName>
        <fullName evidence="1">diguanylate cyclase</fullName>
        <ecNumber evidence="1">2.7.7.65</ecNumber>
    </recommendedName>
</protein>
<dbReference type="EC" id="2.7.7.65" evidence="1"/>
<dbReference type="Gene3D" id="3.30.70.270">
    <property type="match status" value="1"/>
</dbReference>
<dbReference type="InterPro" id="IPR050469">
    <property type="entry name" value="Diguanylate_Cyclase"/>
</dbReference>
<dbReference type="eggNOG" id="COG3706">
    <property type="taxonomic scope" value="Bacteria"/>
</dbReference>
<dbReference type="EMBL" id="AP010803">
    <property type="protein sequence ID" value="BAI97262.1"/>
    <property type="molecule type" value="Genomic_DNA"/>
</dbReference>
<proteinExistence type="predicted"/>
<dbReference type="SUPFAM" id="SSF55073">
    <property type="entry name" value="Nucleotide cyclase"/>
    <property type="match status" value="1"/>
</dbReference>
<evidence type="ECO:0000313" key="6">
    <source>
        <dbReference type="Proteomes" id="UP000007753"/>
    </source>
</evidence>
<feature type="transmembrane region" description="Helical" evidence="3">
    <location>
        <begin position="179"/>
        <end position="202"/>
    </location>
</feature>
<dbReference type="GO" id="GO:0052621">
    <property type="term" value="F:diguanylate cyclase activity"/>
    <property type="evidence" value="ECO:0007669"/>
    <property type="project" value="UniProtKB-EC"/>
</dbReference>
<keyword evidence="3" id="KW-1133">Transmembrane helix</keyword>
<reference evidence="5 6" key="1">
    <citation type="journal article" date="2010" name="J. Bacteriol.">
        <title>Complete genome sequence of the representative gamma-hexachlorocyclohexane-degrading bacterium Sphingobium japonicum UT26.</title>
        <authorList>
            <person name="Nagata Y."/>
            <person name="Ohtsubo Y."/>
            <person name="Endo R."/>
            <person name="Ichikawa N."/>
            <person name="Ankai A."/>
            <person name="Oguchi A."/>
            <person name="Fukui S."/>
            <person name="Fujita N."/>
            <person name="Tsuda M."/>
        </authorList>
    </citation>
    <scope>NUCLEOTIDE SEQUENCE [LARGE SCALE GENOMIC DNA]</scope>
    <source>
        <strain evidence="6">DSM 16413 / CCM 7287 / MTCC 6362 / UT26 / NBRC 101211 / UT26S</strain>
    </source>
</reference>
<comment type="catalytic activity">
    <reaction evidence="2">
        <text>2 GTP = 3',3'-c-di-GMP + 2 diphosphate</text>
        <dbReference type="Rhea" id="RHEA:24898"/>
        <dbReference type="ChEBI" id="CHEBI:33019"/>
        <dbReference type="ChEBI" id="CHEBI:37565"/>
        <dbReference type="ChEBI" id="CHEBI:58805"/>
        <dbReference type="EC" id="2.7.7.65"/>
    </reaction>
</comment>
<dbReference type="InterPro" id="IPR043128">
    <property type="entry name" value="Rev_trsase/Diguanyl_cyclase"/>
</dbReference>
<evidence type="ECO:0000313" key="5">
    <source>
        <dbReference type="EMBL" id="BAI97262.1"/>
    </source>
</evidence>
<dbReference type="CDD" id="cd01949">
    <property type="entry name" value="GGDEF"/>
    <property type="match status" value="1"/>
</dbReference>
<name>D4Z3T0_SPHIU</name>
<feature type="transmembrane region" description="Helical" evidence="3">
    <location>
        <begin position="33"/>
        <end position="52"/>
    </location>
</feature>
<evidence type="ECO:0000259" key="4">
    <source>
        <dbReference type="PROSITE" id="PS50887"/>
    </source>
</evidence>
<dbReference type="Pfam" id="PF00990">
    <property type="entry name" value="GGDEF"/>
    <property type="match status" value="1"/>
</dbReference>
<keyword evidence="3" id="KW-0812">Transmembrane</keyword>
<dbReference type="HOGENOM" id="CLU_000445_11_1_5"/>
<feature type="transmembrane region" description="Helical" evidence="3">
    <location>
        <begin position="58"/>
        <end position="79"/>
    </location>
</feature>
<dbReference type="GeneID" id="29273995"/>
<dbReference type="PROSITE" id="PS50887">
    <property type="entry name" value="GGDEF"/>
    <property type="match status" value="1"/>
</dbReference>
<evidence type="ECO:0000256" key="2">
    <source>
        <dbReference type="ARBA" id="ARBA00034247"/>
    </source>
</evidence>
<keyword evidence="6" id="KW-1185">Reference proteome</keyword>
<feature type="domain" description="GGDEF" evidence="4">
    <location>
        <begin position="239"/>
        <end position="372"/>
    </location>
</feature>
<dbReference type="PANTHER" id="PTHR45138">
    <property type="entry name" value="REGULATORY COMPONENTS OF SENSORY TRANSDUCTION SYSTEM"/>
    <property type="match status" value="1"/>
</dbReference>
<gene>
    <name evidence="5" type="ordered locus">SJA_C1-24280</name>
</gene>
<dbReference type="SMART" id="SM00267">
    <property type="entry name" value="GGDEF"/>
    <property type="match status" value="1"/>
</dbReference>
<dbReference type="InterPro" id="IPR000160">
    <property type="entry name" value="GGDEF_dom"/>
</dbReference>
<dbReference type="NCBIfam" id="TIGR00254">
    <property type="entry name" value="GGDEF"/>
    <property type="match status" value="1"/>
</dbReference>
<feature type="transmembrane region" description="Helical" evidence="3">
    <location>
        <begin position="86"/>
        <end position="107"/>
    </location>
</feature>
<evidence type="ECO:0000256" key="1">
    <source>
        <dbReference type="ARBA" id="ARBA00012528"/>
    </source>
</evidence>
<dbReference type="FunFam" id="3.30.70.270:FF:000001">
    <property type="entry name" value="Diguanylate cyclase domain protein"/>
    <property type="match status" value="1"/>
</dbReference>
<dbReference type="AlphaFoldDB" id="D4Z3T0"/>
<dbReference type="PANTHER" id="PTHR45138:SF9">
    <property type="entry name" value="DIGUANYLATE CYCLASE DGCM-RELATED"/>
    <property type="match status" value="1"/>
</dbReference>
<sequence length="390" mass="41945">MGENFAFFLPVMMASFGVVFAFVWTLGIRAAGYWSAAYLCVAGGFAVPAGFALLPTPLWGFVADLLFASGFLLFSQALLERWRPNWLLRARIAIWALSVLLCAMSLLLDNLPFELVSSDFGCFLLIGLPLIAGRDRLDNWSDGTLFGAAALVALDNLMRGSTVPLTLSSDSFLNSDYAFLMQALACVLGLFLALAALAANMLDLLARYRRDALHDPLSGLLNRRGFDDAIGQRTRKLPTQGSLIVCDIDHFKTINDAHGHALGDRVIVALARILMEFAPADAITARFGGEEFIMFLPDADAARAATTANDIRESVAREVASHLGLSRPLTASFGLSAVQPGDAAIHDAIARADAALYEAKMHGRNRVCVRRALAVPDAPAASLKSRARSG</sequence>
<accession>D4Z3T0</accession>
<feature type="transmembrane region" description="Helical" evidence="3">
    <location>
        <begin position="6"/>
        <end position="26"/>
    </location>
</feature>
<organism evidence="5 6">
    <name type="scientific">Sphingobium indicum (strain DSM 16413 / CCM 7287 / MTCC 6362 / UT26 / NBRC 101211 / UT26S)</name>
    <name type="common">Sphingobium japonicum</name>
    <dbReference type="NCBI Taxonomy" id="452662"/>
    <lineage>
        <taxon>Bacteria</taxon>
        <taxon>Pseudomonadati</taxon>
        <taxon>Pseudomonadota</taxon>
        <taxon>Alphaproteobacteria</taxon>
        <taxon>Sphingomonadales</taxon>
        <taxon>Sphingomonadaceae</taxon>
        <taxon>Sphingobium</taxon>
    </lineage>
</organism>
<dbReference type="STRING" id="452662.SJA_C1-24280"/>
<dbReference type="Proteomes" id="UP000007753">
    <property type="component" value="Chromosome 1"/>
</dbReference>
<dbReference type="InterPro" id="IPR029787">
    <property type="entry name" value="Nucleotide_cyclase"/>
</dbReference>
<dbReference type="KEGG" id="sjp:SJA_C1-24280"/>
<keyword evidence="3" id="KW-0472">Membrane</keyword>